<name>A0A1S8MYX3_CLOSA</name>
<dbReference type="CDD" id="cd03801">
    <property type="entry name" value="GT4_PimA-like"/>
    <property type="match status" value="1"/>
</dbReference>
<dbReference type="AlphaFoldDB" id="A0A1S8MYX3"/>
<gene>
    <name evidence="3" type="primary">cotSA</name>
    <name evidence="3" type="ORF">CLOSAC_36440</name>
</gene>
<sequence length="394" mass="45225">MIKILYLHAGAEMYGADKVLLELIKGLDKTRFNPIVVLPCEGILVNALRKEGIETEVIPYPILRRKYFNLKGIIKYIISYRKYCKLILKLVKDKNINLLHINTTAVLEGIYLRKKLKVPMIWHVHEILINPKIIYKFISFIIGKYSDRTVVVSNAVGNHLINSNRVNPNRVKTIYNGVNNAIFNSNNETEYLREELQIPKDAFIVGMIGRVNAWKGQKDFLAAIEPILAKYHNVYAVMVGGVFEGEEWRMEELKQKVSESHFKDRIIIQNFRKDCPNLHNIFDIFVLPSTNPDPLPTVVLEAMATGKPVIGYKHGGICEMVVDEETGLLAEVRNTEDMSAKIELLIKDRSKMIDMGIQAKKRQKMMFSLKSYIESFSKLYSNLVSDGTRHVREN</sequence>
<dbReference type="Gene3D" id="3.40.50.2000">
    <property type="entry name" value="Glycogen Phosphorylase B"/>
    <property type="match status" value="2"/>
</dbReference>
<feature type="domain" description="Glycosyl transferase family 1" evidence="1">
    <location>
        <begin position="192"/>
        <end position="362"/>
    </location>
</feature>
<evidence type="ECO:0000259" key="2">
    <source>
        <dbReference type="Pfam" id="PF13439"/>
    </source>
</evidence>
<evidence type="ECO:0000259" key="1">
    <source>
        <dbReference type="Pfam" id="PF00534"/>
    </source>
</evidence>
<dbReference type="STRING" id="169679.CSACC_28580"/>
<proteinExistence type="predicted"/>
<reference evidence="3 4" key="1">
    <citation type="submission" date="2016-05" db="EMBL/GenBank/DDBJ databases">
        <title>Microbial solvent formation.</title>
        <authorList>
            <person name="Poehlein A."/>
            <person name="Montoya Solano J.D."/>
            <person name="Flitsch S."/>
            <person name="Krabben P."/>
            <person name="Duerre P."/>
            <person name="Daniel R."/>
        </authorList>
    </citation>
    <scope>NUCLEOTIDE SEQUENCE [LARGE SCALE GENOMIC DNA]</scope>
    <source>
        <strain evidence="3 4">L1-8</strain>
    </source>
</reference>
<keyword evidence="3" id="KW-0808">Transferase</keyword>
<dbReference type="InterPro" id="IPR001296">
    <property type="entry name" value="Glyco_trans_1"/>
</dbReference>
<feature type="domain" description="Glycosyltransferase subfamily 4-like N-terminal" evidence="2">
    <location>
        <begin position="15"/>
        <end position="179"/>
    </location>
</feature>
<evidence type="ECO:0000313" key="4">
    <source>
        <dbReference type="Proteomes" id="UP000191154"/>
    </source>
</evidence>
<keyword evidence="3" id="KW-0167">Capsid protein</keyword>
<organism evidence="3 4">
    <name type="scientific">Clostridium saccharobutylicum</name>
    <dbReference type="NCBI Taxonomy" id="169679"/>
    <lineage>
        <taxon>Bacteria</taxon>
        <taxon>Bacillati</taxon>
        <taxon>Bacillota</taxon>
        <taxon>Clostridia</taxon>
        <taxon>Eubacteriales</taxon>
        <taxon>Clostridiaceae</taxon>
        <taxon>Clostridium</taxon>
    </lineage>
</organism>
<dbReference type="EC" id="2.4.-.-" evidence="3"/>
<dbReference type="Pfam" id="PF13439">
    <property type="entry name" value="Glyco_transf_4"/>
    <property type="match status" value="1"/>
</dbReference>
<dbReference type="SUPFAM" id="SSF53756">
    <property type="entry name" value="UDP-Glycosyltransferase/glycogen phosphorylase"/>
    <property type="match status" value="1"/>
</dbReference>
<dbReference type="Pfam" id="PF00534">
    <property type="entry name" value="Glycos_transf_1"/>
    <property type="match status" value="1"/>
</dbReference>
<dbReference type="GO" id="GO:0016757">
    <property type="term" value="F:glycosyltransferase activity"/>
    <property type="evidence" value="ECO:0007669"/>
    <property type="project" value="UniProtKB-KW"/>
</dbReference>
<comment type="caution">
    <text evidence="3">The sequence shown here is derived from an EMBL/GenBank/DDBJ whole genome shotgun (WGS) entry which is preliminary data.</text>
</comment>
<keyword evidence="3" id="KW-0946">Virion</keyword>
<dbReference type="EMBL" id="LZYZ01000007">
    <property type="protein sequence ID" value="OOM09363.1"/>
    <property type="molecule type" value="Genomic_DNA"/>
</dbReference>
<dbReference type="PANTHER" id="PTHR12526">
    <property type="entry name" value="GLYCOSYLTRANSFERASE"/>
    <property type="match status" value="1"/>
</dbReference>
<dbReference type="InterPro" id="IPR028098">
    <property type="entry name" value="Glyco_trans_4-like_N"/>
</dbReference>
<dbReference type="RefSeq" id="WP_077866673.1">
    <property type="nucleotide sequence ID" value="NZ_LZYZ01000007.1"/>
</dbReference>
<accession>A0A1S8MYX3</accession>
<protein>
    <submittedName>
        <fullName evidence="3">Spore coat protein SA</fullName>
        <ecNumber evidence="3">2.4.-.-</ecNumber>
    </submittedName>
</protein>
<keyword evidence="3" id="KW-0328">Glycosyltransferase</keyword>
<dbReference type="Proteomes" id="UP000191154">
    <property type="component" value="Unassembled WGS sequence"/>
</dbReference>
<evidence type="ECO:0000313" key="3">
    <source>
        <dbReference type="EMBL" id="OOM09363.1"/>
    </source>
</evidence>